<reference evidence="6 7" key="1">
    <citation type="submission" date="2024-01" db="EMBL/GenBank/DDBJ databases">
        <title>The genomes of 5 underutilized Papilionoideae crops provide insights into root nodulation and disease resistanc.</title>
        <authorList>
            <person name="Jiang F."/>
        </authorList>
    </citation>
    <scope>NUCLEOTIDE SEQUENCE [LARGE SCALE GENOMIC DNA]</scope>
    <source>
        <strain evidence="6">DUOXIRENSHENG_FW03</strain>
        <tissue evidence="6">Leaves</tissue>
    </source>
</reference>
<feature type="compositionally biased region" description="Low complexity" evidence="4">
    <location>
        <begin position="178"/>
        <end position="190"/>
    </location>
</feature>
<dbReference type="PROSITE" id="PS50096">
    <property type="entry name" value="IQ"/>
    <property type="match status" value="2"/>
</dbReference>
<dbReference type="Pfam" id="PF13178">
    <property type="entry name" value="DUF4005"/>
    <property type="match status" value="1"/>
</dbReference>
<feature type="compositionally biased region" description="Basic and acidic residues" evidence="4">
    <location>
        <begin position="162"/>
        <end position="174"/>
    </location>
</feature>
<evidence type="ECO:0000256" key="4">
    <source>
        <dbReference type="SAM" id="MobiDB-lite"/>
    </source>
</evidence>
<dbReference type="InterPro" id="IPR000048">
    <property type="entry name" value="IQ_motif_EF-hand-BS"/>
</dbReference>
<organism evidence="6 7">
    <name type="scientific">Psophocarpus tetragonolobus</name>
    <name type="common">Winged bean</name>
    <name type="synonym">Dolichos tetragonolobus</name>
    <dbReference type="NCBI Taxonomy" id="3891"/>
    <lineage>
        <taxon>Eukaryota</taxon>
        <taxon>Viridiplantae</taxon>
        <taxon>Streptophyta</taxon>
        <taxon>Embryophyta</taxon>
        <taxon>Tracheophyta</taxon>
        <taxon>Spermatophyta</taxon>
        <taxon>Magnoliopsida</taxon>
        <taxon>eudicotyledons</taxon>
        <taxon>Gunneridae</taxon>
        <taxon>Pentapetalae</taxon>
        <taxon>rosids</taxon>
        <taxon>fabids</taxon>
        <taxon>Fabales</taxon>
        <taxon>Fabaceae</taxon>
        <taxon>Papilionoideae</taxon>
        <taxon>50 kb inversion clade</taxon>
        <taxon>NPAAA clade</taxon>
        <taxon>indigoferoid/millettioid clade</taxon>
        <taxon>Phaseoleae</taxon>
        <taxon>Psophocarpus</taxon>
    </lineage>
</organism>
<evidence type="ECO:0000259" key="5">
    <source>
        <dbReference type="Pfam" id="PF13178"/>
    </source>
</evidence>
<feature type="compositionally biased region" description="Polar residues" evidence="4">
    <location>
        <begin position="306"/>
        <end position="330"/>
    </location>
</feature>
<evidence type="ECO:0000313" key="6">
    <source>
        <dbReference type="EMBL" id="KAK7406168.1"/>
    </source>
</evidence>
<dbReference type="SMART" id="SM00015">
    <property type="entry name" value="IQ"/>
    <property type="match status" value="2"/>
</dbReference>
<feature type="region of interest" description="Disordered" evidence="4">
    <location>
        <begin position="306"/>
        <end position="336"/>
    </location>
</feature>
<dbReference type="Gene3D" id="1.20.5.190">
    <property type="match status" value="1"/>
</dbReference>
<feature type="region of interest" description="Disordered" evidence="4">
    <location>
        <begin position="349"/>
        <end position="373"/>
    </location>
</feature>
<feature type="compositionally biased region" description="Basic and acidic residues" evidence="4">
    <location>
        <begin position="224"/>
        <end position="242"/>
    </location>
</feature>
<evidence type="ECO:0000256" key="3">
    <source>
        <dbReference type="ARBA" id="ARBA00024378"/>
    </source>
</evidence>
<keyword evidence="7" id="KW-1185">Reference proteome</keyword>
<name>A0AAN9STV5_PSOTE</name>
<dbReference type="Proteomes" id="UP001386955">
    <property type="component" value="Unassembled WGS sequence"/>
</dbReference>
<comment type="similarity">
    <text evidence="2">Belongs to the IQD family.</text>
</comment>
<proteinExistence type="inferred from homology"/>
<evidence type="ECO:0000256" key="1">
    <source>
        <dbReference type="ARBA" id="ARBA00022860"/>
    </source>
</evidence>
<evidence type="ECO:0000256" key="2">
    <source>
        <dbReference type="ARBA" id="ARBA00024341"/>
    </source>
</evidence>
<dbReference type="Pfam" id="PF00612">
    <property type="entry name" value="IQ"/>
    <property type="match status" value="2"/>
</dbReference>
<dbReference type="PANTHER" id="PTHR32295">
    <property type="entry name" value="IQ-DOMAIN 5-RELATED"/>
    <property type="match status" value="1"/>
</dbReference>
<feature type="region of interest" description="Disordered" evidence="4">
    <location>
        <begin position="149"/>
        <end position="249"/>
    </location>
</feature>
<gene>
    <name evidence="6" type="ORF">VNO78_07788</name>
</gene>
<keyword evidence="1" id="KW-0112">Calmodulin-binding</keyword>
<dbReference type="AlphaFoldDB" id="A0AAN9STV5"/>
<feature type="compositionally biased region" description="Basic and acidic residues" evidence="4">
    <location>
        <begin position="200"/>
        <end position="214"/>
    </location>
</feature>
<accession>A0AAN9STV5</accession>
<comment type="caution">
    <text evidence="6">The sequence shown here is derived from an EMBL/GenBank/DDBJ whole genome shotgun (WGS) entry which is preliminary data.</text>
</comment>
<dbReference type="EMBL" id="JAYMYS010000002">
    <property type="protein sequence ID" value="KAK7406168.1"/>
    <property type="molecule type" value="Genomic_DNA"/>
</dbReference>
<feature type="domain" description="DUF4005" evidence="5">
    <location>
        <begin position="313"/>
        <end position="366"/>
    </location>
</feature>
<comment type="subunit">
    <text evidence="3">Binds to multiple calmodulin (CaM) in the presence of Ca(2+) and CaM-like proteins.</text>
</comment>
<feature type="region of interest" description="Disordered" evidence="4">
    <location>
        <begin position="1"/>
        <end position="33"/>
    </location>
</feature>
<evidence type="ECO:0000313" key="7">
    <source>
        <dbReference type="Proteomes" id="UP001386955"/>
    </source>
</evidence>
<sequence>MGKASKWFRGLLGLKRPDSPSPTVPKPPKEKRRWSFVKSYREKDHPDMAAATVARLASSARCAATPAAPAITPQEWAAIKIQAAFRGSLARKALRALKGLVKLQALVRGHLERKRTAEWLQKVQALLRVQAQIRSGRAQNLNSPYWSAKSPAAHLHGPTTPDKFESPIRSESLKYEQSSSVLKRNSSKSRILINGNQEKCGNRSDGRKDEESWNRRKSWTRAGSMDEERSTRILETEPEKPHKTSKRGNVFYSPTKALVSDQYYSQCLSNNTKDSVSYQSGQSVCSSEIQSYSPLKMNELEECAADNNSPQAKKSPFTPTRSDGSRSHLSGYSEPDYPSYMAYTESSKAKVRSLSAPRQRPQYERSSSSNRYTLHGLFGDPKLPAQRISALQANFTSKAYPGSGRLDNLGLPLGYKY</sequence>
<dbReference type="InterPro" id="IPR025064">
    <property type="entry name" value="DUF4005"/>
</dbReference>
<protein>
    <recommendedName>
        <fullName evidence="5">DUF4005 domain-containing protein</fullName>
    </recommendedName>
</protein>
<dbReference type="PANTHER" id="PTHR32295:SF11">
    <property type="entry name" value="PROTEIN IQ-DOMAIN 22"/>
    <property type="match status" value="1"/>
</dbReference>
<dbReference type="GO" id="GO:0005516">
    <property type="term" value="F:calmodulin binding"/>
    <property type="evidence" value="ECO:0007669"/>
    <property type="project" value="UniProtKB-KW"/>
</dbReference>